<protein>
    <submittedName>
        <fullName evidence="2">Uncharacterized protein</fullName>
    </submittedName>
</protein>
<evidence type="ECO:0000256" key="1">
    <source>
        <dbReference type="SAM" id="Phobius"/>
    </source>
</evidence>
<proteinExistence type="predicted"/>
<keyword evidence="3" id="KW-1185">Reference proteome</keyword>
<keyword evidence="1" id="KW-0472">Membrane</keyword>
<accession>A0A8X7YI55</accession>
<sequence>MNLLRLKFQNGIPGAYLQEISEWNTGGLLARIEGLRAFLPKAELMNRVNNFKELKENVKCNTLEFLNSLAFRTENRMKSWEVYTGRRGFQNKILFVSFWPPVWKTTYLKRISRHVIIFLFPFGLFNTLLLNFTVHHGPQILQTSASSSWLTFSSKAGALPAPSSEPSTPASIGSQERSNGISGVAELASGLGISKAQQTV</sequence>
<keyword evidence="1" id="KW-1133">Transmembrane helix</keyword>
<reference evidence="2" key="1">
    <citation type="journal article" date="2020" name="bioRxiv">
        <title>Hybrid origin of Populus tomentosa Carr. identified through genome sequencing and phylogenomic analysis.</title>
        <authorList>
            <person name="An X."/>
            <person name="Gao K."/>
            <person name="Chen Z."/>
            <person name="Li J."/>
            <person name="Yang X."/>
            <person name="Yang X."/>
            <person name="Zhou J."/>
            <person name="Guo T."/>
            <person name="Zhao T."/>
            <person name="Huang S."/>
            <person name="Miao D."/>
            <person name="Khan W.U."/>
            <person name="Rao P."/>
            <person name="Ye M."/>
            <person name="Lei B."/>
            <person name="Liao W."/>
            <person name="Wang J."/>
            <person name="Ji L."/>
            <person name="Li Y."/>
            <person name="Guo B."/>
            <person name="Mustafa N.S."/>
            <person name="Li S."/>
            <person name="Yun Q."/>
            <person name="Keller S.R."/>
            <person name="Mao J."/>
            <person name="Zhang R."/>
            <person name="Strauss S.H."/>
        </authorList>
    </citation>
    <scope>NUCLEOTIDE SEQUENCE</scope>
    <source>
        <strain evidence="2">GM15</strain>
        <tissue evidence="2">Leaf</tissue>
    </source>
</reference>
<dbReference type="OrthoDB" id="858670at2759"/>
<name>A0A8X7YI55_POPTO</name>
<evidence type="ECO:0000313" key="3">
    <source>
        <dbReference type="Proteomes" id="UP000886885"/>
    </source>
</evidence>
<evidence type="ECO:0000313" key="2">
    <source>
        <dbReference type="EMBL" id="KAG6748833.1"/>
    </source>
</evidence>
<dbReference type="EMBL" id="JAAWWB010000028">
    <property type="protein sequence ID" value="KAG6748833.1"/>
    <property type="molecule type" value="Genomic_DNA"/>
</dbReference>
<dbReference type="AlphaFoldDB" id="A0A8X7YI55"/>
<feature type="transmembrane region" description="Helical" evidence="1">
    <location>
        <begin position="115"/>
        <end position="134"/>
    </location>
</feature>
<gene>
    <name evidence="2" type="ORF">POTOM_048769</name>
</gene>
<organism evidence="2 3">
    <name type="scientific">Populus tomentosa</name>
    <name type="common">Chinese white poplar</name>
    <dbReference type="NCBI Taxonomy" id="118781"/>
    <lineage>
        <taxon>Eukaryota</taxon>
        <taxon>Viridiplantae</taxon>
        <taxon>Streptophyta</taxon>
        <taxon>Embryophyta</taxon>
        <taxon>Tracheophyta</taxon>
        <taxon>Spermatophyta</taxon>
        <taxon>Magnoliopsida</taxon>
        <taxon>eudicotyledons</taxon>
        <taxon>Gunneridae</taxon>
        <taxon>Pentapetalae</taxon>
        <taxon>rosids</taxon>
        <taxon>fabids</taxon>
        <taxon>Malpighiales</taxon>
        <taxon>Salicaceae</taxon>
        <taxon>Saliceae</taxon>
        <taxon>Populus</taxon>
    </lineage>
</organism>
<dbReference type="Proteomes" id="UP000886885">
    <property type="component" value="Chromosome 14D"/>
</dbReference>
<keyword evidence="1" id="KW-0812">Transmembrane</keyword>
<comment type="caution">
    <text evidence="2">The sequence shown here is derived from an EMBL/GenBank/DDBJ whole genome shotgun (WGS) entry which is preliminary data.</text>
</comment>